<dbReference type="PANTHER" id="PTHR22891">
    <property type="entry name" value="EUKARYOTIC TRANSLATION INITIATION FACTOR 2C"/>
    <property type="match status" value="1"/>
</dbReference>
<dbReference type="GO" id="GO:0003676">
    <property type="term" value="F:nucleic acid binding"/>
    <property type="evidence" value="ECO:0007669"/>
    <property type="project" value="InterPro"/>
</dbReference>
<organism evidence="1">
    <name type="scientific">Aegilops tauschii</name>
    <name type="common">Tausch's goatgrass</name>
    <name type="synonym">Aegilops squarrosa</name>
    <dbReference type="NCBI Taxonomy" id="37682"/>
    <lineage>
        <taxon>Eukaryota</taxon>
        <taxon>Viridiplantae</taxon>
        <taxon>Streptophyta</taxon>
        <taxon>Embryophyta</taxon>
        <taxon>Tracheophyta</taxon>
        <taxon>Spermatophyta</taxon>
        <taxon>Magnoliopsida</taxon>
        <taxon>Liliopsida</taxon>
        <taxon>Poales</taxon>
        <taxon>Poaceae</taxon>
        <taxon>BOP clade</taxon>
        <taxon>Pooideae</taxon>
        <taxon>Triticodae</taxon>
        <taxon>Triticeae</taxon>
        <taxon>Triticinae</taxon>
        <taxon>Aegilops</taxon>
    </lineage>
</organism>
<dbReference type="Gene3D" id="3.30.420.10">
    <property type="entry name" value="Ribonuclease H-like superfamily/Ribonuclease H"/>
    <property type="match status" value="2"/>
</dbReference>
<dbReference type="InterPro" id="IPR036397">
    <property type="entry name" value="RNaseH_sf"/>
</dbReference>
<evidence type="ECO:0008006" key="2">
    <source>
        <dbReference type="Google" id="ProtNLM"/>
    </source>
</evidence>
<accession>N1R2J7</accession>
<name>N1R2J7_AEGTA</name>
<proteinExistence type="predicted"/>
<sequence length="160" mass="17922">MVPYCSYLAKPHASIQILSDGMTEGQFAQVLMYELDAIMKKRHHTRLFPEVHEKKEKSGNILPNTLNALTLSLLVSFLSKFISYFPCKKEHNVPPAYYAHLAAFRSRYYDVPSEVLDSASIINGGSRESVAAGAGAGGPPVTFRHLPRIRDNIKDVMFYC</sequence>
<dbReference type="ExpressionAtlas" id="N1R2J7">
    <property type="expression patterns" value="baseline"/>
</dbReference>
<protein>
    <recommendedName>
        <fullName evidence="2">Piwi domain-containing protein</fullName>
    </recommendedName>
</protein>
<evidence type="ECO:0000313" key="1">
    <source>
        <dbReference type="EnsemblPlants" id="EMT19810"/>
    </source>
</evidence>
<dbReference type="EnsemblPlants" id="EMT19810">
    <property type="protein sequence ID" value="EMT19810"/>
    <property type="gene ID" value="F775_22049"/>
</dbReference>
<dbReference type="AlphaFoldDB" id="N1R2J7"/>
<reference evidence="1" key="1">
    <citation type="submission" date="2015-06" db="UniProtKB">
        <authorList>
            <consortium name="EnsemblPlants"/>
        </authorList>
    </citation>
    <scope>IDENTIFICATION</scope>
</reference>